<comment type="caution">
    <text evidence="1">The sequence shown here is derived from an EMBL/GenBank/DDBJ whole genome shotgun (WGS) entry which is preliminary data.</text>
</comment>
<dbReference type="InParanoid" id="A0A2P6NDS0"/>
<dbReference type="OrthoDB" id="410701at2759"/>
<dbReference type="InterPro" id="IPR029045">
    <property type="entry name" value="ClpP/crotonase-like_dom_sf"/>
</dbReference>
<proteinExistence type="predicted"/>
<keyword evidence="2" id="KW-1185">Reference proteome</keyword>
<protein>
    <submittedName>
        <fullName evidence="1">Uncharacterized protein</fullName>
    </submittedName>
</protein>
<dbReference type="GO" id="GO:0005739">
    <property type="term" value="C:mitochondrion"/>
    <property type="evidence" value="ECO:0007669"/>
    <property type="project" value="TreeGrafter"/>
</dbReference>
<name>A0A2P6NDS0_9EUKA</name>
<dbReference type="Gene3D" id="3.90.226.10">
    <property type="entry name" value="2-enoyl-CoA Hydratase, Chain A, domain 1"/>
    <property type="match status" value="1"/>
</dbReference>
<gene>
    <name evidence="1" type="ORF">PROFUN_03771</name>
</gene>
<evidence type="ECO:0000313" key="1">
    <source>
        <dbReference type="EMBL" id="PRP82081.1"/>
    </source>
</evidence>
<dbReference type="EMBL" id="MDYQ01000111">
    <property type="protein sequence ID" value="PRP82081.1"/>
    <property type="molecule type" value="Genomic_DNA"/>
</dbReference>
<dbReference type="AlphaFoldDB" id="A0A2P6NDS0"/>
<sequence length="272" mass="29572">MSAASGATKKNFDLEIKSGYAILTLCSEPVNTMTMSMWKELNATLEKLEKDSSVRGLIITSGLSKNLFSAGNDIKELYAPNTNEERYTTFHKESNRFLGRLFFSRLVVISAIKGACPAAGTCVAMVSDIRIVTPDTWMSLNEVSIGVPVPEVWIKVLAFHLGASRADKAVQYSQKIDAQSGKDLGFIDEIVNDAALLIPAAEIAMKTILKLSDSARATTKQLSRRALAEEWLNESRLDKEGREGFHKIISAESTVKALGATLARLGGGKSKI</sequence>
<organism evidence="1 2">
    <name type="scientific">Planoprotostelium fungivorum</name>
    <dbReference type="NCBI Taxonomy" id="1890364"/>
    <lineage>
        <taxon>Eukaryota</taxon>
        <taxon>Amoebozoa</taxon>
        <taxon>Evosea</taxon>
        <taxon>Variosea</taxon>
        <taxon>Cavosteliida</taxon>
        <taxon>Cavosteliaceae</taxon>
        <taxon>Planoprotostelium</taxon>
    </lineage>
</organism>
<dbReference type="SUPFAM" id="SSF52096">
    <property type="entry name" value="ClpP/crotonase"/>
    <property type="match status" value="1"/>
</dbReference>
<evidence type="ECO:0000313" key="2">
    <source>
        <dbReference type="Proteomes" id="UP000241769"/>
    </source>
</evidence>
<dbReference type="PANTHER" id="PTHR11941">
    <property type="entry name" value="ENOYL-COA HYDRATASE-RELATED"/>
    <property type="match status" value="1"/>
</dbReference>
<dbReference type="STRING" id="1890364.A0A2P6NDS0"/>
<dbReference type="CDD" id="cd06558">
    <property type="entry name" value="crotonase-like"/>
    <property type="match status" value="1"/>
</dbReference>
<dbReference type="InterPro" id="IPR001753">
    <property type="entry name" value="Enoyl-CoA_hydra/iso"/>
</dbReference>
<accession>A0A2P6NDS0</accession>
<dbReference type="Pfam" id="PF00378">
    <property type="entry name" value="ECH_1"/>
    <property type="match status" value="1"/>
</dbReference>
<reference evidence="1 2" key="1">
    <citation type="journal article" date="2018" name="Genome Biol. Evol.">
        <title>Multiple Roots of Fruiting Body Formation in Amoebozoa.</title>
        <authorList>
            <person name="Hillmann F."/>
            <person name="Forbes G."/>
            <person name="Novohradska S."/>
            <person name="Ferling I."/>
            <person name="Riege K."/>
            <person name="Groth M."/>
            <person name="Westermann M."/>
            <person name="Marz M."/>
            <person name="Spaller T."/>
            <person name="Winckler T."/>
            <person name="Schaap P."/>
            <person name="Glockner G."/>
        </authorList>
    </citation>
    <scope>NUCLEOTIDE SEQUENCE [LARGE SCALE GENOMIC DNA]</scope>
    <source>
        <strain evidence="1 2">Jena</strain>
    </source>
</reference>
<dbReference type="GO" id="GO:0006635">
    <property type="term" value="P:fatty acid beta-oxidation"/>
    <property type="evidence" value="ECO:0007669"/>
    <property type="project" value="TreeGrafter"/>
</dbReference>
<dbReference type="PANTHER" id="PTHR11941:SF45">
    <property type="entry name" value="ENOYL-COA DELTA ISOMERASE 1, MITOCHONDRIAL"/>
    <property type="match status" value="1"/>
</dbReference>
<dbReference type="Proteomes" id="UP000241769">
    <property type="component" value="Unassembled WGS sequence"/>
</dbReference>